<feature type="region of interest" description="Disordered" evidence="1">
    <location>
        <begin position="199"/>
        <end position="220"/>
    </location>
</feature>
<dbReference type="Proteomes" id="UP000304951">
    <property type="component" value="Unassembled WGS sequence"/>
</dbReference>
<protein>
    <submittedName>
        <fullName evidence="2">Uncharacterized protein</fullName>
    </submittedName>
</protein>
<sequence>MNTKVVPERLQEARPLSYTRFGIDIVDVGGDAIGSSADTDLIPDATILCTRFGHMCIAVRKAHELVGWRLERPTVVQQDGVKGLAATSVAVRTEIPLWNRAPKSLFALHLLDKILLERFPLDGMFRSASKERKPGSMRACKPSSHLSSVLSITWDKKILGKNLAVLRRMGTVLTHKRHGAGKIAKTSYILDPPGTSGVEVMDEPTSDDDNAGSAGQRRGIRKGVKFVDHGKRTEVPQQDRLPKRSDANWLLVEFLIQGFLDFIRRPDNAGHHYAADLKKEPDPPSIEDKAPTPPRIDVLLNNIRVYRSRT</sequence>
<feature type="compositionally biased region" description="Acidic residues" evidence="1">
    <location>
        <begin position="200"/>
        <end position="210"/>
    </location>
</feature>
<name>A0A4S8S2J4_AURPU</name>
<organism evidence="2 3">
    <name type="scientific">Aureobasidium pullulans</name>
    <name type="common">Black yeast</name>
    <name type="synonym">Pullularia pullulans</name>
    <dbReference type="NCBI Taxonomy" id="5580"/>
    <lineage>
        <taxon>Eukaryota</taxon>
        <taxon>Fungi</taxon>
        <taxon>Dikarya</taxon>
        <taxon>Ascomycota</taxon>
        <taxon>Pezizomycotina</taxon>
        <taxon>Dothideomycetes</taxon>
        <taxon>Dothideomycetidae</taxon>
        <taxon>Dothideales</taxon>
        <taxon>Saccotheciaceae</taxon>
        <taxon>Aureobasidium</taxon>
    </lineage>
</organism>
<evidence type="ECO:0000313" key="3">
    <source>
        <dbReference type="Proteomes" id="UP000304951"/>
    </source>
</evidence>
<feature type="region of interest" description="Disordered" evidence="1">
    <location>
        <begin position="274"/>
        <end position="294"/>
    </location>
</feature>
<comment type="caution">
    <text evidence="2">The sequence shown here is derived from an EMBL/GenBank/DDBJ whole genome shotgun (WGS) entry which is preliminary data.</text>
</comment>
<accession>A0A4S8S2J4</accession>
<evidence type="ECO:0000256" key="1">
    <source>
        <dbReference type="SAM" id="MobiDB-lite"/>
    </source>
</evidence>
<proteinExistence type="predicted"/>
<dbReference type="AlphaFoldDB" id="A0A4S8S2J4"/>
<evidence type="ECO:0000313" key="2">
    <source>
        <dbReference type="EMBL" id="THV64349.1"/>
    </source>
</evidence>
<dbReference type="EMBL" id="QZAF01000876">
    <property type="protein sequence ID" value="THV64349.1"/>
    <property type="molecule type" value="Genomic_DNA"/>
</dbReference>
<reference evidence="2 3" key="1">
    <citation type="submission" date="2018-10" db="EMBL/GenBank/DDBJ databases">
        <title>Fifty Aureobasidium pullulans genomes reveal a recombining polyextremotolerant generalist.</title>
        <authorList>
            <person name="Gostincar C."/>
            <person name="Turk M."/>
            <person name="Zajc J."/>
            <person name="Gunde-Cimerman N."/>
        </authorList>
    </citation>
    <scope>NUCLEOTIDE SEQUENCE [LARGE SCALE GENOMIC DNA]</scope>
    <source>
        <strain evidence="2 3">EXF-11900</strain>
    </source>
</reference>
<feature type="compositionally biased region" description="Basic and acidic residues" evidence="1">
    <location>
        <begin position="274"/>
        <end position="290"/>
    </location>
</feature>
<gene>
    <name evidence="2" type="ORF">D6D28_09976</name>
</gene>